<dbReference type="RefSeq" id="WP_317515986.1">
    <property type="nucleotide sequence ID" value="NZ_JAPTHD010000001.1"/>
</dbReference>
<evidence type="ECO:0000313" key="2">
    <source>
        <dbReference type="EMBL" id="MDV5822915.1"/>
    </source>
</evidence>
<feature type="compositionally biased region" description="Low complexity" evidence="1">
    <location>
        <begin position="40"/>
        <end position="57"/>
    </location>
</feature>
<proteinExistence type="predicted"/>
<name>A0ABU3ZTT0_9SPHN</name>
<feature type="region of interest" description="Disordered" evidence="1">
    <location>
        <begin position="33"/>
        <end position="77"/>
    </location>
</feature>
<dbReference type="EMBL" id="JAPTHD010000001">
    <property type="protein sequence ID" value="MDV5822915.1"/>
    <property type="molecule type" value="Genomic_DNA"/>
</dbReference>
<protein>
    <submittedName>
        <fullName evidence="2">Uncharacterized protein</fullName>
    </submittedName>
</protein>
<sequence>MIDMSATAFSRFLRARAAASRSPLPDRAFIPLAARQAGASGDPEPLSPGSPSLPRGSAVEAGRSAKQSDPGDECERPACQSDCAGIAPCARENER</sequence>
<evidence type="ECO:0000313" key="3">
    <source>
        <dbReference type="Proteomes" id="UP001185984"/>
    </source>
</evidence>
<dbReference type="Proteomes" id="UP001185984">
    <property type="component" value="Unassembled WGS sequence"/>
</dbReference>
<organism evidence="2 3">
    <name type="scientific">Sphingobium naphthae</name>
    <dbReference type="NCBI Taxonomy" id="1886786"/>
    <lineage>
        <taxon>Bacteria</taxon>
        <taxon>Pseudomonadati</taxon>
        <taxon>Pseudomonadota</taxon>
        <taxon>Alphaproteobacteria</taxon>
        <taxon>Sphingomonadales</taxon>
        <taxon>Sphingomonadaceae</taxon>
        <taxon>Sphingobium</taxon>
    </lineage>
</organism>
<reference evidence="3" key="1">
    <citation type="journal article" date="2022" name="J Environ Chem Eng">
        <title>Biodegradation of petroleum oil using a constructed nonpathogenic and heavy metal-tolerant bacterial consortium isolated from marine sponges.</title>
        <authorList>
            <person name="Dechsakulwatana C."/>
            <person name="Rungsihiranrut A."/>
            <person name="Muangchinda C."/>
            <person name="Ningthoujam R."/>
            <person name="Klankeo P."/>
            <person name="Pinyakong O."/>
        </authorList>
    </citation>
    <scope>NUCLEOTIDE SEQUENCE [LARGE SCALE GENOMIC DNA]</scope>
    <source>
        <strain evidence="3">MO2-4</strain>
    </source>
</reference>
<accession>A0ABU3ZTT0</accession>
<gene>
    <name evidence="2" type="ORF">O0R41_04805</name>
</gene>
<evidence type="ECO:0000256" key="1">
    <source>
        <dbReference type="SAM" id="MobiDB-lite"/>
    </source>
</evidence>
<keyword evidence="3" id="KW-1185">Reference proteome</keyword>
<comment type="caution">
    <text evidence="2">The sequence shown here is derived from an EMBL/GenBank/DDBJ whole genome shotgun (WGS) entry which is preliminary data.</text>
</comment>